<dbReference type="AlphaFoldDB" id="A0A1M5XLN6"/>
<evidence type="ECO:0000313" key="2">
    <source>
        <dbReference type="EMBL" id="SHI00444.1"/>
    </source>
</evidence>
<feature type="transmembrane region" description="Helical" evidence="1">
    <location>
        <begin position="92"/>
        <end position="111"/>
    </location>
</feature>
<keyword evidence="3" id="KW-1185">Reference proteome</keyword>
<accession>A0A1M5XLN6</accession>
<keyword evidence="1" id="KW-1133">Transmembrane helix</keyword>
<dbReference type="STRING" id="1121316.SAMN02745207_03751"/>
<dbReference type="NCBIfam" id="TIGR02876">
    <property type="entry name" value="spore_yqfD"/>
    <property type="match status" value="1"/>
</dbReference>
<name>A0A1M5XLN6_9CLOT</name>
<dbReference type="OrthoDB" id="1640349at2"/>
<keyword evidence="1" id="KW-0812">Transmembrane</keyword>
<keyword evidence="1" id="KW-0472">Membrane</keyword>
<dbReference type="Proteomes" id="UP000184447">
    <property type="component" value="Unassembled WGS sequence"/>
</dbReference>
<gene>
    <name evidence="2" type="ORF">SAMN02745207_03751</name>
</gene>
<evidence type="ECO:0000313" key="3">
    <source>
        <dbReference type="Proteomes" id="UP000184447"/>
    </source>
</evidence>
<protein>
    <submittedName>
        <fullName evidence="2">Similar to stage IV sporulation protein</fullName>
    </submittedName>
</protein>
<dbReference type="Pfam" id="PF06898">
    <property type="entry name" value="YqfD"/>
    <property type="match status" value="1"/>
</dbReference>
<sequence length="388" mass="44718">MRRFNFQNYKNGIMTMEIVSKSPEKFINLLWKNNIPIKNIKRINLRTIYADVNLKHYREIWELAKKTDAKLKIVDRKGLSFFILKMDRRNTIAVGFVIFLVLIYGLSTYVWNIKINTERYVSPFEIRRELINLGIKPGMRKSKIDSVYLEEKLVQNSAEIMWARVRIDGSQLIVSVAERQAPPVIEVDNEPCNLVASKDGVVQRVFTNGGTSVVAKDDVVKKGDILVKGEQGKEGSTYEVKAEGSVIAETFYESKKLIPKNKVVKERTGESVEEIYLNFGDKKIFTKKSENKFENYDKIVSNKFIYTKVVYYEVKEKKETNNTETLINDIIEDISNELIINMDKSVIVKNKLVNEKEIGDNIEISVTLVCEEDIALPEKLIYSEVSEN</sequence>
<dbReference type="RefSeq" id="WP_073340580.1">
    <property type="nucleotide sequence ID" value="NZ_FQXM01000031.1"/>
</dbReference>
<dbReference type="InterPro" id="IPR010690">
    <property type="entry name" value="YqfD"/>
</dbReference>
<dbReference type="PIRSF" id="PIRSF029895">
    <property type="entry name" value="SpoIV"/>
    <property type="match status" value="1"/>
</dbReference>
<evidence type="ECO:0000256" key="1">
    <source>
        <dbReference type="SAM" id="Phobius"/>
    </source>
</evidence>
<reference evidence="2 3" key="1">
    <citation type="submission" date="2016-11" db="EMBL/GenBank/DDBJ databases">
        <authorList>
            <person name="Jaros S."/>
            <person name="Januszkiewicz K."/>
            <person name="Wedrychowicz H."/>
        </authorList>
    </citation>
    <scope>NUCLEOTIDE SEQUENCE [LARGE SCALE GENOMIC DNA]</scope>
    <source>
        <strain evidence="2 3">DSM 8605</strain>
    </source>
</reference>
<dbReference type="EMBL" id="FQXM01000031">
    <property type="protein sequence ID" value="SHI00444.1"/>
    <property type="molecule type" value="Genomic_DNA"/>
</dbReference>
<organism evidence="2 3">
    <name type="scientific">Clostridium grantii DSM 8605</name>
    <dbReference type="NCBI Taxonomy" id="1121316"/>
    <lineage>
        <taxon>Bacteria</taxon>
        <taxon>Bacillati</taxon>
        <taxon>Bacillota</taxon>
        <taxon>Clostridia</taxon>
        <taxon>Eubacteriales</taxon>
        <taxon>Clostridiaceae</taxon>
        <taxon>Clostridium</taxon>
    </lineage>
</organism>
<proteinExistence type="predicted"/>